<evidence type="ECO:0000313" key="2">
    <source>
        <dbReference type="EMBL" id="NKX51388.1"/>
    </source>
</evidence>
<name>A0ABX1JPY4_9MICC</name>
<accession>A0ABX1JPY4</accession>
<feature type="non-terminal residue" evidence="2">
    <location>
        <position position="161"/>
    </location>
</feature>
<evidence type="ECO:0000313" key="3">
    <source>
        <dbReference type="Proteomes" id="UP000523795"/>
    </source>
</evidence>
<dbReference type="Pfam" id="PF09359">
    <property type="entry name" value="VTC"/>
    <property type="match status" value="1"/>
</dbReference>
<protein>
    <submittedName>
        <fullName evidence="2">Molecular chaperone</fullName>
    </submittedName>
</protein>
<proteinExistence type="predicted"/>
<dbReference type="Proteomes" id="UP000523795">
    <property type="component" value="Unassembled WGS sequence"/>
</dbReference>
<organism evidence="2 3">
    <name type="scientific">Arthrobacter deserti</name>
    <dbReference type="NCBI Taxonomy" id="1742687"/>
    <lineage>
        <taxon>Bacteria</taxon>
        <taxon>Bacillati</taxon>
        <taxon>Actinomycetota</taxon>
        <taxon>Actinomycetes</taxon>
        <taxon>Micrococcales</taxon>
        <taxon>Micrococcaceae</taxon>
        <taxon>Arthrobacter</taxon>
    </lineage>
</organism>
<sequence>MERGPVPLLFARLGELPPVGLEELNAEAALQTRVDRKYVVDSCLAAPLLESFGGRLRVLELEGGRLAAYDSVYFVTPDRDSYLLAAPGRRRRYKIRTRPYLDSGTSSLEVKTEGARAATVKERIPYHPADRSRITSEGSRYIRETLGAAIGSVPAGPLRPV</sequence>
<evidence type="ECO:0000259" key="1">
    <source>
        <dbReference type="Pfam" id="PF09359"/>
    </source>
</evidence>
<feature type="domain" description="VTC" evidence="1">
    <location>
        <begin position="33"/>
        <end position="130"/>
    </location>
</feature>
<gene>
    <name evidence="2" type="ORF">HER39_12580</name>
</gene>
<comment type="caution">
    <text evidence="2">The sequence shown here is derived from an EMBL/GenBank/DDBJ whole genome shotgun (WGS) entry which is preliminary data.</text>
</comment>
<dbReference type="EMBL" id="JAAZSR010000219">
    <property type="protein sequence ID" value="NKX51388.1"/>
    <property type="molecule type" value="Genomic_DNA"/>
</dbReference>
<dbReference type="InterPro" id="IPR018966">
    <property type="entry name" value="VTC_domain"/>
</dbReference>
<keyword evidence="3" id="KW-1185">Reference proteome</keyword>
<reference evidence="2 3" key="1">
    <citation type="submission" date="2020-04" db="EMBL/GenBank/DDBJ databases">
        <authorList>
            <person name="Liu S."/>
        </authorList>
    </citation>
    <scope>NUCLEOTIDE SEQUENCE [LARGE SCALE GENOMIC DNA]</scope>
    <source>
        <strain evidence="2 3">CGMCC 1.15091</strain>
    </source>
</reference>